<dbReference type="Pfam" id="PF14693">
    <property type="entry name" value="Ribosomal_TL5_C"/>
    <property type="match status" value="1"/>
</dbReference>
<dbReference type="InterPro" id="IPR011035">
    <property type="entry name" value="Ribosomal_bL25/Gln-tRNA_synth"/>
</dbReference>
<dbReference type="InterPro" id="IPR020056">
    <property type="entry name" value="Rbsml_bL25/Gln-tRNA_synth_N"/>
</dbReference>
<name>A0A084J9V1_9CLOT</name>
<dbReference type="GO" id="GO:0006412">
    <property type="term" value="P:translation"/>
    <property type="evidence" value="ECO:0007669"/>
    <property type="project" value="UniProtKB-UniRule"/>
</dbReference>
<accession>A0A084J9V1</accession>
<dbReference type="GO" id="GO:0003735">
    <property type="term" value="F:structural constituent of ribosome"/>
    <property type="evidence" value="ECO:0007669"/>
    <property type="project" value="InterPro"/>
</dbReference>
<dbReference type="RefSeq" id="WP_035133935.1">
    <property type="nucleotide sequence ID" value="NZ_JPMD01000031.1"/>
</dbReference>
<dbReference type="EMBL" id="JPMD01000031">
    <property type="protein sequence ID" value="KEZ85735.1"/>
    <property type="molecule type" value="Genomic_DNA"/>
</dbReference>
<keyword evidence="1 5" id="KW-0699">rRNA-binding</keyword>
<dbReference type="Gene3D" id="2.40.240.10">
    <property type="entry name" value="Ribosomal Protein L25, Chain P"/>
    <property type="match status" value="1"/>
</dbReference>
<proteinExistence type="inferred from homology"/>
<comment type="similarity">
    <text evidence="5">Belongs to the bacterial ribosomal protein bL25 family. CTC subfamily.</text>
</comment>
<keyword evidence="9" id="KW-1185">Reference proteome</keyword>
<keyword evidence="2 5" id="KW-0694">RNA-binding</keyword>
<evidence type="ECO:0000313" key="8">
    <source>
        <dbReference type="EMBL" id="KEZ85735.1"/>
    </source>
</evidence>
<dbReference type="InterPro" id="IPR001021">
    <property type="entry name" value="Ribosomal_bL25_long"/>
</dbReference>
<keyword evidence="4 5" id="KW-0687">Ribonucleoprotein</keyword>
<dbReference type="HAMAP" id="MF_01334">
    <property type="entry name" value="Ribosomal_bL25_CTC"/>
    <property type="match status" value="1"/>
</dbReference>
<dbReference type="CDD" id="cd00495">
    <property type="entry name" value="Ribosomal_L25_TL5_CTC"/>
    <property type="match status" value="1"/>
</dbReference>
<dbReference type="Pfam" id="PF01386">
    <property type="entry name" value="Ribosomal_L25p"/>
    <property type="match status" value="1"/>
</dbReference>
<feature type="domain" description="Large ribosomal subunit protein bL25 L25" evidence="6">
    <location>
        <begin position="8"/>
        <end position="90"/>
    </location>
</feature>
<dbReference type="InterPro" id="IPR020930">
    <property type="entry name" value="Ribosomal_uL5_bac-type"/>
</dbReference>
<dbReference type="eggNOG" id="COG1825">
    <property type="taxonomic scope" value="Bacteria"/>
</dbReference>
<protein>
    <recommendedName>
        <fullName evidence="5">Large ribosomal subunit protein bL25</fullName>
    </recommendedName>
    <alternativeName>
        <fullName evidence="5">General stress protein CTC</fullName>
    </alternativeName>
</protein>
<comment type="function">
    <text evidence="5">This is one of the proteins that binds to the 5S RNA in the ribosome where it forms part of the central protuberance.</text>
</comment>
<evidence type="ECO:0000259" key="7">
    <source>
        <dbReference type="Pfam" id="PF14693"/>
    </source>
</evidence>
<dbReference type="InterPro" id="IPR029751">
    <property type="entry name" value="Ribosomal_L25_dom"/>
</dbReference>
<dbReference type="SUPFAM" id="SSF50715">
    <property type="entry name" value="Ribosomal protein L25-like"/>
    <property type="match status" value="1"/>
</dbReference>
<feature type="domain" description="Large ribosomal subunit protein bL25 beta" evidence="7">
    <location>
        <begin position="99"/>
        <end position="178"/>
    </location>
</feature>
<dbReference type="GO" id="GO:0022625">
    <property type="term" value="C:cytosolic large ribosomal subunit"/>
    <property type="evidence" value="ECO:0007669"/>
    <property type="project" value="TreeGrafter"/>
</dbReference>
<sequence>MKSTTFKVYERSSKENLKKLRNLGEVPCVIYGEFLEEPISAKMNKTELLKMLKGSFSGSIIPIDLEGKTLNCVVKDIQKNNLHEIIHFDLQYVKPNEVIKLTIPINYIGQENLESKRLVLETFRPYLDFQGNVEKIPEYIEVNVANMQFNDKLLAKDINIPSEVTLLTPEDTILAVVNG</sequence>
<reference evidence="8 9" key="1">
    <citation type="submission" date="2014-07" db="EMBL/GenBank/DDBJ databases">
        <title>Draft genome of Clostridium sulfidigenes 113A isolated from sediments associated with methane hydrate from Krishna Godavari basin.</title>
        <authorList>
            <person name="Honkalas V.S."/>
            <person name="Dabir A.P."/>
            <person name="Arora P."/>
            <person name="Dhakephalkar P.K."/>
        </authorList>
    </citation>
    <scope>NUCLEOTIDE SEQUENCE [LARGE SCALE GENOMIC DNA]</scope>
    <source>
        <strain evidence="8 9">113A</strain>
    </source>
</reference>
<dbReference type="Proteomes" id="UP000028542">
    <property type="component" value="Unassembled WGS sequence"/>
</dbReference>
<organism evidence="8 9">
    <name type="scientific">Clostridium sulfidigenes</name>
    <dbReference type="NCBI Taxonomy" id="318464"/>
    <lineage>
        <taxon>Bacteria</taxon>
        <taxon>Bacillati</taxon>
        <taxon>Bacillota</taxon>
        <taxon>Clostridia</taxon>
        <taxon>Eubacteriales</taxon>
        <taxon>Clostridiaceae</taxon>
        <taxon>Clostridium</taxon>
    </lineage>
</organism>
<dbReference type="STRING" id="318464.IO99_13095"/>
<evidence type="ECO:0000256" key="5">
    <source>
        <dbReference type="HAMAP-Rule" id="MF_01334"/>
    </source>
</evidence>
<dbReference type="InterPro" id="IPR020057">
    <property type="entry name" value="Ribosomal_bL25_b-dom"/>
</dbReference>
<evidence type="ECO:0000256" key="2">
    <source>
        <dbReference type="ARBA" id="ARBA00022884"/>
    </source>
</evidence>
<dbReference type="Gene3D" id="2.170.120.20">
    <property type="entry name" value="Ribosomal protein L25, beta domain"/>
    <property type="match status" value="1"/>
</dbReference>
<dbReference type="PANTHER" id="PTHR33284">
    <property type="entry name" value="RIBOSOMAL PROTEIN L25/GLN-TRNA SYNTHETASE, ANTI-CODON-BINDING DOMAIN-CONTAINING PROTEIN"/>
    <property type="match status" value="1"/>
</dbReference>
<dbReference type="GO" id="GO:0008097">
    <property type="term" value="F:5S rRNA binding"/>
    <property type="evidence" value="ECO:0007669"/>
    <property type="project" value="InterPro"/>
</dbReference>
<dbReference type="PANTHER" id="PTHR33284:SF1">
    <property type="entry name" value="RIBOSOMAL PROTEIN L25_GLN-TRNA SYNTHETASE, ANTI-CODON-BINDING DOMAIN-CONTAINING PROTEIN"/>
    <property type="match status" value="1"/>
</dbReference>
<evidence type="ECO:0000259" key="6">
    <source>
        <dbReference type="Pfam" id="PF01386"/>
    </source>
</evidence>
<dbReference type="InterPro" id="IPR037121">
    <property type="entry name" value="Ribosomal_bL25_C"/>
</dbReference>
<gene>
    <name evidence="5" type="primary">rplY</name>
    <name evidence="5" type="synonym">ctc</name>
    <name evidence="8" type="ORF">IO99_13095</name>
</gene>
<keyword evidence="3 5" id="KW-0689">Ribosomal protein</keyword>
<comment type="subunit">
    <text evidence="5">Part of the 50S ribosomal subunit; part of the 5S rRNA/L5/L18/L25 subcomplex. Contacts the 5S rRNA. Binds to the 5S rRNA independently of L5 and L18.</text>
</comment>
<comment type="caution">
    <text evidence="8">The sequence shown here is derived from an EMBL/GenBank/DDBJ whole genome shotgun (WGS) entry which is preliminary data.</text>
</comment>
<evidence type="ECO:0000256" key="3">
    <source>
        <dbReference type="ARBA" id="ARBA00022980"/>
    </source>
</evidence>
<dbReference type="NCBIfam" id="TIGR00731">
    <property type="entry name" value="bL25_bact_ctc"/>
    <property type="match status" value="1"/>
</dbReference>
<dbReference type="AlphaFoldDB" id="A0A084J9V1"/>
<evidence type="ECO:0000313" key="9">
    <source>
        <dbReference type="Proteomes" id="UP000028542"/>
    </source>
</evidence>
<evidence type="ECO:0000256" key="1">
    <source>
        <dbReference type="ARBA" id="ARBA00022730"/>
    </source>
</evidence>
<evidence type="ECO:0000256" key="4">
    <source>
        <dbReference type="ARBA" id="ARBA00023274"/>
    </source>
</evidence>